<dbReference type="Proteomes" id="UP000249390">
    <property type="component" value="Unassembled WGS sequence"/>
</dbReference>
<keyword evidence="3" id="KW-1185">Reference proteome</keyword>
<feature type="signal peptide" evidence="1">
    <location>
        <begin position="1"/>
        <end position="24"/>
    </location>
</feature>
<dbReference type="AlphaFoldDB" id="A0A328DCN2"/>
<accession>A0A328DCN2</accession>
<feature type="chain" id="PRO_5016320954" evidence="1">
    <location>
        <begin position="25"/>
        <end position="119"/>
    </location>
</feature>
<evidence type="ECO:0000313" key="2">
    <source>
        <dbReference type="EMBL" id="RAL41653.1"/>
    </source>
</evidence>
<organism evidence="2 3">
    <name type="scientific">Cuscuta australis</name>
    <dbReference type="NCBI Taxonomy" id="267555"/>
    <lineage>
        <taxon>Eukaryota</taxon>
        <taxon>Viridiplantae</taxon>
        <taxon>Streptophyta</taxon>
        <taxon>Embryophyta</taxon>
        <taxon>Tracheophyta</taxon>
        <taxon>Spermatophyta</taxon>
        <taxon>Magnoliopsida</taxon>
        <taxon>eudicotyledons</taxon>
        <taxon>Gunneridae</taxon>
        <taxon>Pentapetalae</taxon>
        <taxon>asterids</taxon>
        <taxon>lamiids</taxon>
        <taxon>Solanales</taxon>
        <taxon>Convolvulaceae</taxon>
        <taxon>Cuscuteae</taxon>
        <taxon>Cuscuta</taxon>
        <taxon>Cuscuta subgen. Grammica</taxon>
        <taxon>Cuscuta sect. Cleistogrammica</taxon>
    </lineage>
</organism>
<sequence>MAAKSPLKASLPVLLLLLFAAAYSRFVVDRASDLVSNSRSSSDGRSGILHLGYRVFAAEFAAFQIVILQSRSWSRVLFCFSAADPIGVEQEQHYCGIGAHVRVDMSDGLRCTQSLLCPV</sequence>
<dbReference type="EMBL" id="NQVE01000183">
    <property type="protein sequence ID" value="RAL41653.1"/>
    <property type="molecule type" value="Genomic_DNA"/>
</dbReference>
<keyword evidence="1" id="KW-0732">Signal</keyword>
<gene>
    <name evidence="2" type="ORF">DM860_008835</name>
</gene>
<reference evidence="2 3" key="1">
    <citation type="submission" date="2018-06" db="EMBL/GenBank/DDBJ databases">
        <title>The Genome of Cuscuta australis (Dodder) Provides Insight into the Evolution of Plant Parasitism.</title>
        <authorList>
            <person name="Liu H."/>
        </authorList>
    </citation>
    <scope>NUCLEOTIDE SEQUENCE [LARGE SCALE GENOMIC DNA]</scope>
    <source>
        <strain evidence="3">cv. Yunnan</strain>
        <tissue evidence="2">Vines</tissue>
    </source>
</reference>
<proteinExistence type="predicted"/>
<name>A0A328DCN2_9ASTE</name>
<evidence type="ECO:0000256" key="1">
    <source>
        <dbReference type="SAM" id="SignalP"/>
    </source>
</evidence>
<evidence type="ECO:0000313" key="3">
    <source>
        <dbReference type="Proteomes" id="UP000249390"/>
    </source>
</evidence>
<comment type="caution">
    <text evidence="2">The sequence shown here is derived from an EMBL/GenBank/DDBJ whole genome shotgun (WGS) entry which is preliminary data.</text>
</comment>
<protein>
    <submittedName>
        <fullName evidence="2">Uncharacterized protein</fullName>
    </submittedName>
</protein>